<keyword evidence="8 13" id="KW-0812">Transmembrane</keyword>
<proteinExistence type="inferred from homology"/>
<name>A0A9D1R392_9FIRM</name>
<feature type="transmembrane region" description="Helical" evidence="13">
    <location>
        <begin position="312"/>
        <end position="331"/>
    </location>
</feature>
<evidence type="ECO:0000256" key="5">
    <source>
        <dbReference type="ARBA" id="ARBA00022448"/>
    </source>
</evidence>
<feature type="transmembrane region" description="Helical" evidence="13">
    <location>
        <begin position="277"/>
        <end position="300"/>
    </location>
</feature>
<evidence type="ECO:0000256" key="4">
    <source>
        <dbReference type="ARBA" id="ARBA00020268"/>
    </source>
</evidence>
<evidence type="ECO:0000256" key="3">
    <source>
        <dbReference type="ARBA" id="ARBA00010199"/>
    </source>
</evidence>
<evidence type="ECO:0000256" key="6">
    <source>
        <dbReference type="ARBA" id="ARBA00022449"/>
    </source>
</evidence>
<keyword evidence="10" id="KW-0406">Ion transport</keyword>
<evidence type="ECO:0000256" key="11">
    <source>
        <dbReference type="ARBA" id="ARBA00023136"/>
    </source>
</evidence>
<sequence length="446" mass="47221">MGTMLFTDQDLKKLIGPLVIEQILSVTIGMADTIMVASCGEASVSGISLVDSISVLLVGLFGAMASGGAVVAAQYMGKKDKEMVGRASNQLFLAVGGVALVFMVIALAGNQFLLNLIYGGIEADVMEAARIYFYITAVSYPFLGIYNGGAALFRAVGNAKVSMQVAVVANLINVAGNALLIYGFQMGAAGAAISTLAARVVCAVVIFALLKKNKEIPLGKSWKPDGRILKKILYIGVPNGLENSIFQIGKLMVSSLIAGFGTASITANAIVGNVGNFQLIPGNAIGMAMITVIGQCVGAGDVKQAEYYNRKLIKTAYLYMIVLGIGLIVLARPVCSLYQLSPATTKLTVEILLYHCICCMLVHPLAFAQANSLRAAGDVKFTMVVSIASMWTCRIVLAYLIGGYMGLGVLGVWIAMTIDWCVRAFFFTTRIRSGKWTAHMNVITNG</sequence>
<keyword evidence="11 13" id="KW-0472">Membrane</keyword>
<evidence type="ECO:0000313" key="14">
    <source>
        <dbReference type="EMBL" id="HIW80464.1"/>
    </source>
</evidence>
<dbReference type="GO" id="GO:0005886">
    <property type="term" value="C:plasma membrane"/>
    <property type="evidence" value="ECO:0007669"/>
    <property type="project" value="UniProtKB-SubCell"/>
</dbReference>
<dbReference type="NCBIfam" id="TIGR00797">
    <property type="entry name" value="matE"/>
    <property type="match status" value="1"/>
</dbReference>
<feature type="transmembrane region" description="Helical" evidence="13">
    <location>
        <begin position="251"/>
        <end position="271"/>
    </location>
</feature>
<dbReference type="InterPro" id="IPR048279">
    <property type="entry name" value="MdtK-like"/>
</dbReference>
<evidence type="ECO:0000256" key="7">
    <source>
        <dbReference type="ARBA" id="ARBA00022475"/>
    </source>
</evidence>
<feature type="transmembrane region" description="Helical" evidence="13">
    <location>
        <begin position="53"/>
        <end position="71"/>
    </location>
</feature>
<evidence type="ECO:0000256" key="10">
    <source>
        <dbReference type="ARBA" id="ARBA00023065"/>
    </source>
</evidence>
<evidence type="ECO:0000256" key="12">
    <source>
        <dbReference type="ARBA" id="ARBA00031636"/>
    </source>
</evidence>
<feature type="transmembrane region" description="Helical" evidence="13">
    <location>
        <begin position="131"/>
        <end position="153"/>
    </location>
</feature>
<feature type="transmembrane region" description="Helical" evidence="13">
    <location>
        <begin position="165"/>
        <end position="184"/>
    </location>
</feature>
<feature type="transmembrane region" description="Helical" evidence="13">
    <location>
        <begin position="190"/>
        <end position="210"/>
    </location>
</feature>
<feature type="transmembrane region" description="Helical" evidence="13">
    <location>
        <begin position="351"/>
        <end position="369"/>
    </location>
</feature>
<evidence type="ECO:0000256" key="8">
    <source>
        <dbReference type="ARBA" id="ARBA00022692"/>
    </source>
</evidence>
<comment type="function">
    <text evidence="1">Multidrug efflux pump.</text>
</comment>
<dbReference type="AlphaFoldDB" id="A0A9D1R392"/>
<dbReference type="Pfam" id="PF01554">
    <property type="entry name" value="MatE"/>
    <property type="match status" value="2"/>
</dbReference>
<dbReference type="GO" id="GO:0015297">
    <property type="term" value="F:antiporter activity"/>
    <property type="evidence" value="ECO:0007669"/>
    <property type="project" value="UniProtKB-KW"/>
</dbReference>
<comment type="similarity">
    <text evidence="3">Belongs to the multi antimicrobial extrusion (MATE) (TC 2.A.66.1) family.</text>
</comment>
<dbReference type="InterPro" id="IPR050222">
    <property type="entry name" value="MATE_MdtK"/>
</dbReference>
<keyword evidence="6" id="KW-0050">Antiport</keyword>
<evidence type="ECO:0000313" key="15">
    <source>
        <dbReference type="Proteomes" id="UP000824265"/>
    </source>
</evidence>
<protein>
    <recommendedName>
        <fullName evidence="4">Probable multidrug resistance protein NorM</fullName>
    </recommendedName>
    <alternativeName>
        <fullName evidence="12">Multidrug-efflux transporter</fullName>
    </alternativeName>
</protein>
<dbReference type="CDD" id="cd13137">
    <property type="entry name" value="MATE_NorM_like"/>
    <property type="match status" value="1"/>
</dbReference>
<keyword evidence="7" id="KW-1003">Cell membrane</keyword>
<dbReference type="EMBL" id="DXGH01000012">
    <property type="protein sequence ID" value="HIW80464.1"/>
    <property type="molecule type" value="Genomic_DNA"/>
</dbReference>
<dbReference type="PANTHER" id="PTHR43298:SF2">
    <property type="entry name" value="FMN_FAD EXPORTER YEEO-RELATED"/>
    <property type="match status" value="1"/>
</dbReference>
<evidence type="ECO:0000256" key="13">
    <source>
        <dbReference type="SAM" id="Phobius"/>
    </source>
</evidence>
<organism evidence="14 15">
    <name type="scientific">Candidatus Acetatifactor stercoripullorum</name>
    <dbReference type="NCBI Taxonomy" id="2838414"/>
    <lineage>
        <taxon>Bacteria</taxon>
        <taxon>Bacillati</taxon>
        <taxon>Bacillota</taxon>
        <taxon>Clostridia</taxon>
        <taxon>Lachnospirales</taxon>
        <taxon>Lachnospiraceae</taxon>
        <taxon>Acetatifactor</taxon>
    </lineage>
</organism>
<evidence type="ECO:0000256" key="1">
    <source>
        <dbReference type="ARBA" id="ARBA00003408"/>
    </source>
</evidence>
<keyword evidence="9 13" id="KW-1133">Transmembrane helix</keyword>
<dbReference type="InterPro" id="IPR002528">
    <property type="entry name" value="MATE_fam"/>
</dbReference>
<keyword evidence="5" id="KW-0813">Transport</keyword>
<dbReference type="PIRSF" id="PIRSF006603">
    <property type="entry name" value="DinF"/>
    <property type="match status" value="1"/>
</dbReference>
<comment type="caution">
    <text evidence="14">The sequence shown here is derived from an EMBL/GenBank/DDBJ whole genome shotgun (WGS) entry which is preliminary data.</text>
</comment>
<dbReference type="PANTHER" id="PTHR43298">
    <property type="entry name" value="MULTIDRUG RESISTANCE PROTEIN NORM-RELATED"/>
    <property type="match status" value="1"/>
</dbReference>
<accession>A0A9D1R392</accession>
<dbReference type="GO" id="GO:0006811">
    <property type="term" value="P:monoatomic ion transport"/>
    <property type="evidence" value="ECO:0007669"/>
    <property type="project" value="UniProtKB-KW"/>
</dbReference>
<evidence type="ECO:0000256" key="2">
    <source>
        <dbReference type="ARBA" id="ARBA00004651"/>
    </source>
</evidence>
<comment type="subcellular location">
    <subcellularLocation>
        <location evidence="2">Cell membrane</location>
        <topology evidence="2">Multi-pass membrane protein</topology>
    </subcellularLocation>
</comment>
<dbReference type="GO" id="GO:0042910">
    <property type="term" value="F:xenobiotic transmembrane transporter activity"/>
    <property type="evidence" value="ECO:0007669"/>
    <property type="project" value="InterPro"/>
</dbReference>
<feature type="transmembrane region" description="Helical" evidence="13">
    <location>
        <begin position="91"/>
        <end position="111"/>
    </location>
</feature>
<evidence type="ECO:0000256" key="9">
    <source>
        <dbReference type="ARBA" id="ARBA00022989"/>
    </source>
</evidence>
<dbReference type="Proteomes" id="UP000824265">
    <property type="component" value="Unassembled WGS sequence"/>
</dbReference>
<reference evidence="14" key="1">
    <citation type="journal article" date="2021" name="PeerJ">
        <title>Extensive microbial diversity within the chicken gut microbiome revealed by metagenomics and culture.</title>
        <authorList>
            <person name="Gilroy R."/>
            <person name="Ravi A."/>
            <person name="Getino M."/>
            <person name="Pursley I."/>
            <person name="Horton D.L."/>
            <person name="Alikhan N.F."/>
            <person name="Baker D."/>
            <person name="Gharbi K."/>
            <person name="Hall N."/>
            <person name="Watson M."/>
            <person name="Adriaenssens E.M."/>
            <person name="Foster-Nyarko E."/>
            <person name="Jarju S."/>
            <person name="Secka A."/>
            <person name="Antonio M."/>
            <person name="Oren A."/>
            <person name="Chaudhuri R.R."/>
            <person name="La Ragione R."/>
            <person name="Hildebrand F."/>
            <person name="Pallen M.J."/>
        </authorList>
    </citation>
    <scope>NUCLEOTIDE SEQUENCE</scope>
    <source>
        <strain evidence="14">CHK195-6426</strain>
    </source>
</reference>
<reference evidence="14" key="2">
    <citation type="submission" date="2021-04" db="EMBL/GenBank/DDBJ databases">
        <authorList>
            <person name="Gilroy R."/>
        </authorList>
    </citation>
    <scope>NUCLEOTIDE SEQUENCE</scope>
    <source>
        <strain evidence="14">CHK195-6426</strain>
    </source>
</reference>
<gene>
    <name evidence="14" type="ORF">H9742_02880</name>
</gene>